<dbReference type="FunFam" id="2.60.60.20:FF:000022">
    <property type="entry name" value="Uncharacterized protein"/>
    <property type="match status" value="1"/>
</dbReference>
<keyword evidence="5 11" id="KW-1133">Transmembrane helix</keyword>
<evidence type="ECO:0000256" key="11">
    <source>
        <dbReference type="SAM" id="Phobius"/>
    </source>
</evidence>
<dbReference type="PRINTS" id="PR01433">
    <property type="entry name" value="POLYCYSTIN2"/>
</dbReference>
<dbReference type="PANTHER" id="PTHR10877">
    <property type="entry name" value="POLYCYSTIN FAMILY MEMBER"/>
    <property type="match status" value="1"/>
</dbReference>
<dbReference type="InterPro" id="IPR001258">
    <property type="entry name" value="NHL_repeat"/>
</dbReference>
<dbReference type="SUPFAM" id="SSF101898">
    <property type="entry name" value="NHL repeat"/>
    <property type="match status" value="2"/>
</dbReference>
<dbReference type="Gene3D" id="2.120.10.30">
    <property type="entry name" value="TolB, C-terminal domain"/>
    <property type="match status" value="2"/>
</dbReference>
<feature type="transmembrane region" description="Helical" evidence="11">
    <location>
        <begin position="1845"/>
        <end position="1866"/>
    </location>
</feature>
<feature type="repeat" description="NHL" evidence="9">
    <location>
        <begin position="175"/>
        <end position="214"/>
    </location>
</feature>
<feature type="region of interest" description="Disordered" evidence="10">
    <location>
        <begin position="666"/>
        <end position="691"/>
    </location>
</feature>
<dbReference type="Pfam" id="PF02010">
    <property type="entry name" value="REJ"/>
    <property type="match status" value="1"/>
</dbReference>
<evidence type="ECO:0000256" key="6">
    <source>
        <dbReference type="ARBA" id="ARBA00023136"/>
    </source>
</evidence>
<dbReference type="InterPro" id="IPR011042">
    <property type="entry name" value="6-blade_b-propeller_TolB-like"/>
</dbReference>
<feature type="transmembrane region" description="Helical" evidence="11">
    <location>
        <begin position="2428"/>
        <end position="2453"/>
    </location>
</feature>
<comment type="caution">
    <text evidence="8">Lacks conserved residue(s) required for the propagation of feature annotation.</text>
</comment>
<feature type="transmembrane region" description="Helical" evidence="11">
    <location>
        <begin position="1920"/>
        <end position="1946"/>
    </location>
</feature>
<dbReference type="InterPro" id="IPR001024">
    <property type="entry name" value="PLAT/LH2_dom"/>
</dbReference>
<evidence type="ECO:0000259" key="12">
    <source>
        <dbReference type="PROSITE" id="PS50095"/>
    </source>
</evidence>
<evidence type="ECO:0000256" key="9">
    <source>
        <dbReference type="PROSITE-ProRule" id="PRU00504"/>
    </source>
</evidence>
<dbReference type="SUPFAM" id="SSF49723">
    <property type="entry name" value="Lipase/lipooxygenase domain (PLAT/LH2 domain)"/>
    <property type="match status" value="1"/>
</dbReference>
<dbReference type="PANTHER" id="PTHR10877:SF150">
    <property type="entry name" value="REJ DOMAIN-CONTAINING PROTEIN"/>
    <property type="match status" value="1"/>
</dbReference>
<evidence type="ECO:0000256" key="2">
    <source>
        <dbReference type="ARBA" id="ARBA00007200"/>
    </source>
</evidence>
<evidence type="ECO:0000256" key="3">
    <source>
        <dbReference type="ARBA" id="ARBA00022692"/>
    </source>
</evidence>
<dbReference type="Proteomes" id="UP000663866">
    <property type="component" value="Unassembled WGS sequence"/>
</dbReference>
<evidence type="ECO:0000313" key="13">
    <source>
        <dbReference type="EMBL" id="CAF3885767.1"/>
    </source>
</evidence>
<keyword evidence="6 11" id="KW-0472">Membrane</keyword>
<dbReference type="PROSITE" id="PS50095">
    <property type="entry name" value="PLAT"/>
    <property type="match status" value="1"/>
</dbReference>
<evidence type="ECO:0000256" key="10">
    <source>
        <dbReference type="SAM" id="MobiDB-lite"/>
    </source>
</evidence>
<feature type="domain" description="PLAT" evidence="12">
    <location>
        <begin position="1635"/>
        <end position="1754"/>
    </location>
</feature>
<dbReference type="Pfam" id="PF20519">
    <property type="entry name" value="Polycystin_dom"/>
    <property type="match status" value="1"/>
</dbReference>
<feature type="transmembrane region" description="Helical" evidence="11">
    <location>
        <begin position="2330"/>
        <end position="2350"/>
    </location>
</feature>
<dbReference type="Pfam" id="PF00520">
    <property type="entry name" value="Ion_trans"/>
    <property type="match status" value="1"/>
</dbReference>
<dbReference type="GO" id="GO:0050982">
    <property type="term" value="P:detection of mechanical stimulus"/>
    <property type="evidence" value="ECO:0007669"/>
    <property type="project" value="TreeGrafter"/>
</dbReference>
<dbReference type="GO" id="GO:0016020">
    <property type="term" value="C:membrane"/>
    <property type="evidence" value="ECO:0007669"/>
    <property type="project" value="UniProtKB-SubCell"/>
</dbReference>
<evidence type="ECO:0000256" key="7">
    <source>
        <dbReference type="PIRSR" id="PIRSR603915-2"/>
    </source>
</evidence>
<feature type="transmembrane region" description="Helical" evidence="11">
    <location>
        <begin position="2370"/>
        <end position="2392"/>
    </location>
</feature>
<organism evidence="13 14">
    <name type="scientific">Rotaria magnacalcarata</name>
    <dbReference type="NCBI Taxonomy" id="392030"/>
    <lineage>
        <taxon>Eukaryota</taxon>
        <taxon>Metazoa</taxon>
        <taxon>Spiralia</taxon>
        <taxon>Gnathifera</taxon>
        <taxon>Rotifera</taxon>
        <taxon>Eurotatoria</taxon>
        <taxon>Bdelloidea</taxon>
        <taxon>Philodinida</taxon>
        <taxon>Philodinidae</taxon>
        <taxon>Rotaria</taxon>
    </lineage>
</organism>
<dbReference type="InterPro" id="IPR003915">
    <property type="entry name" value="PKD_2"/>
</dbReference>
<feature type="transmembrane region" description="Helical" evidence="11">
    <location>
        <begin position="1592"/>
        <end position="1610"/>
    </location>
</feature>
<feature type="transmembrane region" description="Helical" evidence="11">
    <location>
        <begin position="2236"/>
        <end position="2256"/>
    </location>
</feature>
<dbReference type="Pfam" id="PF01436">
    <property type="entry name" value="NHL"/>
    <property type="match status" value="1"/>
</dbReference>
<reference evidence="13" key="1">
    <citation type="submission" date="2021-02" db="EMBL/GenBank/DDBJ databases">
        <authorList>
            <person name="Nowell W R."/>
        </authorList>
    </citation>
    <scope>NUCLEOTIDE SEQUENCE</scope>
</reference>
<dbReference type="CDD" id="cd05819">
    <property type="entry name" value="NHL"/>
    <property type="match status" value="2"/>
</dbReference>
<evidence type="ECO:0000256" key="8">
    <source>
        <dbReference type="PROSITE-ProRule" id="PRU00152"/>
    </source>
</evidence>
<dbReference type="InterPro" id="IPR051223">
    <property type="entry name" value="Polycystin"/>
</dbReference>
<gene>
    <name evidence="13" type="ORF">OVN521_LOCUS8709</name>
</gene>
<dbReference type="InterPro" id="IPR046791">
    <property type="entry name" value="Polycystin_dom"/>
</dbReference>
<dbReference type="GO" id="GO:0005262">
    <property type="term" value="F:calcium channel activity"/>
    <property type="evidence" value="ECO:0007669"/>
    <property type="project" value="TreeGrafter"/>
</dbReference>
<comment type="caution">
    <text evidence="13">The sequence shown here is derived from an EMBL/GenBank/DDBJ whole genome shotgun (WGS) entry which is preliminary data.</text>
</comment>
<feature type="repeat" description="NHL" evidence="9">
    <location>
        <begin position="268"/>
        <end position="311"/>
    </location>
</feature>
<feature type="compositionally biased region" description="Low complexity" evidence="10">
    <location>
        <begin position="676"/>
        <end position="688"/>
    </location>
</feature>
<feature type="transmembrane region" description="Helical" evidence="11">
    <location>
        <begin position="1797"/>
        <end position="1818"/>
    </location>
</feature>
<keyword evidence="4" id="KW-0677">Repeat</keyword>
<evidence type="ECO:0000256" key="1">
    <source>
        <dbReference type="ARBA" id="ARBA00004141"/>
    </source>
</evidence>
<protein>
    <recommendedName>
        <fullName evidence="12">PLAT domain-containing protein</fullName>
    </recommendedName>
</protein>
<keyword evidence="3 11" id="KW-0812">Transmembrane</keyword>
<feature type="transmembrane region" description="Helical" evidence="11">
    <location>
        <begin position="2277"/>
        <end position="2298"/>
    </location>
</feature>
<proteinExistence type="inferred from homology"/>
<comment type="subcellular location">
    <subcellularLocation>
        <location evidence="1">Membrane</location>
        <topology evidence="1">Multi-pass membrane protein</topology>
    </subcellularLocation>
</comment>
<dbReference type="EMBL" id="CAJOBG010001022">
    <property type="protein sequence ID" value="CAF3885767.1"/>
    <property type="molecule type" value="Genomic_DNA"/>
</dbReference>
<dbReference type="Gene3D" id="2.60.60.20">
    <property type="entry name" value="PLAT/LH2 domain"/>
    <property type="match status" value="1"/>
</dbReference>
<feature type="disulfide bond" evidence="7">
    <location>
        <begin position="2092"/>
        <end position="2105"/>
    </location>
</feature>
<dbReference type="PROSITE" id="PS51125">
    <property type="entry name" value="NHL"/>
    <property type="match status" value="3"/>
</dbReference>
<feature type="repeat" description="NHL" evidence="9">
    <location>
        <begin position="512"/>
        <end position="552"/>
    </location>
</feature>
<accession>A0A819GRG8</accession>
<dbReference type="GO" id="GO:0005509">
    <property type="term" value="F:calcium ion binding"/>
    <property type="evidence" value="ECO:0007669"/>
    <property type="project" value="InterPro"/>
</dbReference>
<evidence type="ECO:0000256" key="4">
    <source>
        <dbReference type="ARBA" id="ARBA00022737"/>
    </source>
</evidence>
<name>A0A819GRG8_9BILA</name>
<keyword evidence="14" id="KW-1185">Reference proteome</keyword>
<evidence type="ECO:0000313" key="14">
    <source>
        <dbReference type="Proteomes" id="UP000663866"/>
    </source>
</evidence>
<dbReference type="InterPro" id="IPR036392">
    <property type="entry name" value="PLAT/LH2_dom_sf"/>
</dbReference>
<comment type="similarity">
    <text evidence="2">Belongs to the polycystin family.</text>
</comment>
<sequence length="2547" mass="286896">MPIDFISITIDPDDQLTSFSVVAISFNRPKLCPIAVWNSYGSTFAGQNLAGAAPLAVFVNANNTVYLANIQYSTIEVWLQGSGSPISRSVASTLLYSIFVTMTDDIYIGTGDISVDKWILNNSNNPFTLNASGPCLYVFIDTNNSLYCSLSASHQVIKRSLNSSDNNVLVVAGTGCPGFMLDMLNYPLGIFIDDNFNVYVADSNNNRIQLFQPGELNGTIMAGNGASETVILNYPTDVVLDGDGYLFIVDSGNNRIVGSGPNGFRCIVGCSGASGSGPNQLNGPQSIAFDSAGNIYVTDTQNNRLQNFALINNPCNLTTTTTTTTTTMSNMTITLQFNSSQTTTTSMRNITLISNQLNISYNQPKLCPLATWNSAGITIVTATTIGSGPLTLFVTTNNTIYVADFFSDHIYVFLASSGNLIQTISGGPIYPYSTFITSSGDIYADSGNSSRQVLRFLLNTNTTIPIMYITDNCLDIFVDINNTIYCSVGVYNVIVAKSIVDPTSEFKIIAGVGCPGSLLDMLDYPRGIFVDANFDLYVADANNNRIQLFQPGKINGTTVAGNGSSVAFALNFPGDVVLDADGYLFIVDSGNSRIVRSGPYGFQCIIGCLWGWGYGSNQLNSPYRMAFDSYGNIFVTDPVNSRLQKFYLNASSCDIATTEVTQPTTEYTKEDSTLIGTSTGSSTSSTSSNRPQKCYQPIITLTPANSSLSSPLKYRRSEAFSISSYIQLNCSDSLSNTNEWKISRCTSAICASQILLGQTIIATMSELYIPEQTLDYGTYQFTLTVRMFAAPQLSSSMSAYIQIIPSNIVVNLIRFGTTMITQGYQQDLILDPGSYSIDPDRITFNASNWNYEYYCRIYPDYSFPSISGTDLPLDDPRIQQLNSSCLSNQSGLTYVGATNSPKSSLIILGNSLKSNQTCQFKVTMQNLQNSSVQGFDYLLVKVEGNQQMLIVMGCVIATLCAKNVEYQYVNPTTQVTLFSTCTDNCQSINNITWNIYQGVMNTTSNVVQWTTFQNMKQYENIWFFGFNISNFTAKNNLFVSNALINYWRFEVVYSSSLQNGSSAIDFEINQPPQNGSCSINPQNGTTTTLFNILCSNWQDSDGVQGYSFQSWTVDYTQQMILAYSPVSTVQLRLPTGADNTSLLHIVVRIRDTLHCITEYNLSSVIVVADSELIDSLVDNLQTSTTGLTNHPLVQVLNSGNQNAISQVINSLSQEFNKINLESIQTIVANGIPTSNIVVSPLDSQYQPGSSTSFNASFLTEYNEQLNIYANVRDYLMTFTTDLIPTNGDSIALQATALTQLTQSPNQLTRTASMLGSEKCYQLASTLSSIATSVPYEDVQIAATQIAQCTNFDNPIEIIIIRDSNFIIPPMALQNVTSFDSNPHNQLFDLYFINITSNLSISIHFEIHPLNNNLSYLFIYKFDNPPLLNSSINQIDGWTVFCPSSETFFGNIIIIDHRFNLDLTNESIYTYFIDNQKTMSHRSLIYGLRELNSTELTSFCLNSTQTSPPITNQRLNFTSDYEHRVYTSACYYLDANNNWQSDGLLVGPLTNHYQTQCLSTHLTTFASGFIVLPAPVNWNYVFANAGFVRNKTVYITLICALALYILLIIFARYKDKKDLERLGVTPLPDNHKCDQYFYQILVFTGHRRNAGTKSRVHFIVAGEDDETQIRAFADPQRRILQRGGIDAFIMAVPKSLGSLSYIHIWHDNTGEGESASWFLKYIIVRDLQTTEKFHFICQKWFAVEKGDGAIDYVLPVAGEYQKQELSYVLSKQAYHSVSDDHLWFSIFSRPPSNKFTRVQRCTCCFVLLLTSMFLNILYYDQSNDADTNTNTRSLALGPLYISPEQIGIGIIVEVLTIVPSLLLVQFFRRIQSRRAHQMSPLREAMYKIKQEPTPSSKYSYHMHFQSETTIKSSDEKKSFRLLFPWWCLFIAYGLSFIVAAISIFFIITESSFTYRSQTRANRLDKVDIARARDRRVKEIQMWSIIREAFTFFVFLSLLYTITYTNVNDNAFYQVNHLQKFFLNTRQITNDYTKISRISEYWNWLESSFVENIRAQEWYNGQPPSNLSGYINDRSNRLIGWATMRQLRIKPDSCKIEKPVQHLFAHCYDDYSFFNEEKQSFQPGWTNNQTLSSFNSVINRAFTYQTGDELNSSIYVGKHETYNSGGYAYEFRGRLSDLQSNLSELYQLEWIDSQTRAVLIQFSLYNPNSQFFISCNLLVEFLSSGWIEPQSRFDPISFQTFTSLFQLICSIFYMIFIISMMIEGVQSFMKMKFTYFRNLWSLIDLGIIICSWTNVGIYIWKCQESNRIGDLFQKTNGYVYISLQTAAYVNDLFIYLFGFCCFFGTIKFVHLFRFNHRSMYFIKTLQHAGRSLIAFVFMVSIIYAAFLALFYLLFISKVEQCSSILQTTQMLFEMTLLKFDVHDLCEAASLLGPICFSLFIFIVVFICVSMFITIIRESFAFVRNEAKLKPNEDQRILSFMISKLKQWLGLSKSSELERDEDMRSRYIDPIESFPDKINKLLDVLNQFHGEQQSNQPGEKVKLSVDDTFH</sequence>
<dbReference type="InterPro" id="IPR002859">
    <property type="entry name" value="PKD/REJ-like"/>
</dbReference>
<dbReference type="InterPro" id="IPR005821">
    <property type="entry name" value="Ion_trans_dom"/>
</dbReference>
<dbReference type="Pfam" id="PF01477">
    <property type="entry name" value="PLAT"/>
    <property type="match status" value="1"/>
</dbReference>
<evidence type="ECO:0000256" key="5">
    <source>
        <dbReference type="ARBA" id="ARBA00022989"/>
    </source>
</evidence>
<dbReference type="SMART" id="SM00308">
    <property type="entry name" value="LH2"/>
    <property type="match status" value="1"/>
</dbReference>